<dbReference type="AlphaFoldDB" id="A0AAN8RP00"/>
<dbReference type="EMBL" id="JAVHJM010000015">
    <property type="protein sequence ID" value="KAK6497164.1"/>
    <property type="molecule type" value="Genomic_DNA"/>
</dbReference>
<accession>A0AAN8RP00</accession>
<evidence type="ECO:0000313" key="3">
    <source>
        <dbReference type="Proteomes" id="UP001307849"/>
    </source>
</evidence>
<evidence type="ECO:0000313" key="2">
    <source>
        <dbReference type="EMBL" id="KAK6497164.1"/>
    </source>
</evidence>
<comment type="caution">
    <text evidence="2">The sequence shown here is derived from an EMBL/GenBank/DDBJ whole genome shotgun (WGS) entry which is preliminary data.</text>
</comment>
<feature type="region of interest" description="Disordered" evidence="1">
    <location>
        <begin position="560"/>
        <end position="645"/>
    </location>
</feature>
<organism evidence="2 3">
    <name type="scientific">Arthrobotrys conoides</name>
    <dbReference type="NCBI Taxonomy" id="74498"/>
    <lineage>
        <taxon>Eukaryota</taxon>
        <taxon>Fungi</taxon>
        <taxon>Dikarya</taxon>
        <taxon>Ascomycota</taxon>
        <taxon>Pezizomycotina</taxon>
        <taxon>Orbiliomycetes</taxon>
        <taxon>Orbiliales</taxon>
        <taxon>Orbiliaceae</taxon>
        <taxon>Arthrobotrys</taxon>
    </lineage>
</organism>
<reference evidence="2 3" key="1">
    <citation type="submission" date="2019-10" db="EMBL/GenBank/DDBJ databases">
        <authorList>
            <person name="Palmer J.M."/>
        </authorList>
    </citation>
    <scope>NUCLEOTIDE SEQUENCE [LARGE SCALE GENOMIC DNA]</scope>
    <source>
        <strain evidence="2 3">TWF506</strain>
    </source>
</reference>
<feature type="region of interest" description="Disordered" evidence="1">
    <location>
        <begin position="734"/>
        <end position="765"/>
    </location>
</feature>
<feature type="compositionally biased region" description="Acidic residues" evidence="1">
    <location>
        <begin position="497"/>
        <end position="521"/>
    </location>
</feature>
<name>A0AAN8RP00_9PEZI</name>
<evidence type="ECO:0000256" key="1">
    <source>
        <dbReference type="SAM" id="MobiDB-lite"/>
    </source>
</evidence>
<feature type="region of interest" description="Disordered" evidence="1">
    <location>
        <begin position="191"/>
        <end position="230"/>
    </location>
</feature>
<feature type="compositionally biased region" description="Acidic residues" evidence="1">
    <location>
        <begin position="579"/>
        <end position="589"/>
    </location>
</feature>
<feature type="region of interest" description="Disordered" evidence="1">
    <location>
        <begin position="496"/>
        <end position="521"/>
    </location>
</feature>
<dbReference type="SUPFAM" id="SSF81383">
    <property type="entry name" value="F-box domain"/>
    <property type="match status" value="1"/>
</dbReference>
<sequence>MPYVVREFAMFADPWKAGSFCPLQELPLELCYSVIGFLDSDGLRALSHSSKFWYHLLFPMRIRGLRISCRYKRQLGDLERFGDGRSFAPLRRHIKYLKIEPGNGIVNLHRSIGLLSAFTDITTVVIRTKRNLPVARNLYVAIISCLSTLLFYDDIERMEFICNKAIDEGWAFYTSEDQDEQAEIWSTRESSDLFNSQRQHVPGTGSPGLYARNPDRDDSDSSDLESAYPVLSPNEERTRRDFFYKLRETPRRMCKFLGRFVSENAFSRLVTTGKVRLPRGLRFFKIDREGYQSSYCLPLMFCRNLTALYTGVGDCDLIKDVRRPDKLLKFPNIKALELSCGRSFHGSVFSEIATQFPNLTSLTVTAVEAENFREAIYIPNLPKLEYLHVPVIYWGTDSGSETLKKMEDKLMQRINNGEFPALKRYKVSGIRVNYGHIPDYGEATGAISSGIDPEYDRVCLKFEWIEDRYGVEFPEDTDLDRLWDSGLLFKDVTQDGDGLEEAEESQSEIEELETDESIYDSEEERIEIDRRREVKAEKRSKARERRRRIICEERRWAERDDSRDEILNESSQSQRYKSDDEEEGDDEEGENKKDDDEKEEDERKGPLLPYVYMDFENTTAAIDADSETSSLAEVEGEEADDEIGHTASQYLSLAIDGDEHTFNPEDSDEYEELEIDENDTQETLDGFEQDPQFDIPPNNCRWEEENNDNNTQYESQYSQFDTQEYLANAANMAQEPQYPKPGKSINLTMDPREVEKIRNKNLYRR</sequence>
<evidence type="ECO:0008006" key="4">
    <source>
        <dbReference type="Google" id="ProtNLM"/>
    </source>
</evidence>
<keyword evidence="3" id="KW-1185">Reference proteome</keyword>
<proteinExistence type="predicted"/>
<gene>
    <name evidence="2" type="ORF">TWF506_004638</name>
</gene>
<feature type="compositionally biased region" description="Basic and acidic residues" evidence="1">
    <location>
        <begin position="590"/>
        <end position="605"/>
    </location>
</feature>
<dbReference type="Proteomes" id="UP001307849">
    <property type="component" value="Unassembled WGS sequence"/>
</dbReference>
<dbReference type="InterPro" id="IPR036047">
    <property type="entry name" value="F-box-like_dom_sf"/>
</dbReference>
<protein>
    <recommendedName>
        <fullName evidence="4">F-box domain-containing protein</fullName>
    </recommendedName>
</protein>